<evidence type="ECO:0000313" key="3">
    <source>
        <dbReference type="Proteomes" id="UP000541444"/>
    </source>
</evidence>
<protein>
    <submittedName>
        <fullName evidence="2">Uncharacterized protein</fullName>
    </submittedName>
</protein>
<sequence length="97" mass="11012">MLSRYLLDDGREHSPNSLILWKEGLRVSSISSKNHEDNNCHNTISKQSLGKLSKVQHPRPTTTDKPSAHHQLLTVQEIPHSHGESNIPTNRQSQRQC</sequence>
<name>A0A7J7P8J0_9MAGN</name>
<organism evidence="2 3">
    <name type="scientific">Kingdonia uniflora</name>
    <dbReference type="NCBI Taxonomy" id="39325"/>
    <lineage>
        <taxon>Eukaryota</taxon>
        <taxon>Viridiplantae</taxon>
        <taxon>Streptophyta</taxon>
        <taxon>Embryophyta</taxon>
        <taxon>Tracheophyta</taxon>
        <taxon>Spermatophyta</taxon>
        <taxon>Magnoliopsida</taxon>
        <taxon>Ranunculales</taxon>
        <taxon>Circaeasteraceae</taxon>
        <taxon>Kingdonia</taxon>
    </lineage>
</organism>
<feature type="compositionally biased region" description="Polar residues" evidence="1">
    <location>
        <begin position="40"/>
        <end position="50"/>
    </location>
</feature>
<dbReference type="Proteomes" id="UP000541444">
    <property type="component" value="Unassembled WGS sequence"/>
</dbReference>
<gene>
    <name evidence="2" type="ORF">GIB67_021978</name>
</gene>
<feature type="non-terminal residue" evidence="2">
    <location>
        <position position="1"/>
    </location>
</feature>
<proteinExistence type="predicted"/>
<evidence type="ECO:0000313" key="2">
    <source>
        <dbReference type="EMBL" id="KAF6175488.1"/>
    </source>
</evidence>
<dbReference type="AlphaFoldDB" id="A0A7J7P8J0"/>
<accession>A0A7J7P8J0</accession>
<keyword evidence="3" id="KW-1185">Reference proteome</keyword>
<dbReference type="EMBL" id="JACGCM010000182">
    <property type="protein sequence ID" value="KAF6175488.1"/>
    <property type="molecule type" value="Genomic_DNA"/>
</dbReference>
<evidence type="ECO:0000256" key="1">
    <source>
        <dbReference type="SAM" id="MobiDB-lite"/>
    </source>
</evidence>
<comment type="caution">
    <text evidence="2">The sequence shown here is derived from an EMBL/GenBank/DDBJ whole genome shotgun (WGS) entry which is preliminary data.</text>
</comment>
<feature type="region of interest" description="Disordered" evidence="1">
    <location>
        <begin position="32"/>
        <end position="97"/>
    </location>
</feature>
<reference evidence="2 3" key="1">
    <citation type="journal article" date="2020" name="IScience">
        <title>Genome Sequencing of the Endangered Kingdonia uniflora (Circaeasteraceae, Ranunculales) Reveals Potential Mechanisms of Evolutionary Specialization.</title>
        <authorList>
            <person name="Sun Y."/>
            <person name="Deng T."/>
            <person name="Zhang A."/>
            <person name="Moore M.J."/>
            <person name="Landis J.B."/>
            <person name="Lin N."/>
            <person name="Zhang H."/>
            <person name="Zhang X."/>
            <person name="Huang J."/>
            <person name="Zhang X."/>
            <person name="Sun H."/>
            <person name="Wang H."/>
        </authorList>
    </citation>
    <scope>NUCLEOTIDE SEQUENCE [LARGE SCALE GENOMIC DNA]</scope>
    <source>
        <strain evidence="2">TB1705</strain>
        <tissue evidence="2">Leaf</tissue>
    </source>
</reference>
<feature type="compositionally biased region" description="Polar residues" evidence="1">
    <location>
        <begin position="84"/>
        <end position="97"/>
    </location>
</feature>